<keyword evidence="1" id="KW-0805">Transcription regulation</keyword>
<sequence>MSVFEIFNYICIMKHAEVKNRIIETASFLFYKNGYNSTGINQIIAEAGIAKATLYNHFKSKEEICLAYLQYKNIGFLEDFENFTTSRPKGKEQILSIFDFLKLFYQDKDFNGCWCIKTVSEIPKDNEIIRNEIQSQKNDFIALIAKLIINNLEEIKSEQVNSLARQIYLLYESAVGESHLHQQDWPIQESKNLCEKIIT</sequence>
<keyword evidence="3" id="KW-0804">Transcription</keyword>
<reference evidence="5" key="1">
    <citation type="journal article" date="2015" name="Nature">
        <title>Complex archaea that bridge the gap between prokaryotes and eukaryotes.</title>
        <authorList>
            <person name="Spang A."/>
            <person name="Saw J.H."/>
            <person name="Jorgensen S.L."/>
            <person name="Zaremba-Niedzwiedzka K."/>
            <person name="Martijn J."/>
            <person name="Lind A.E."/>
            <person name="van Eijk R."/>
            <person name="Schleper C."/>
            <person name="Guy L."/>
            <person name="Ettema T.J."/>
        </authorList>
    </citation>
    <scope>NUCLEOTIDE SEQUENCE</scope>
</reference>
<comment type="caution">
    <text evidence="5">The sequence shown here is derived from an EMBL/GenBank/DDBJ whole genome shotgun (WGS) entry which is preliminary data.</text>
</comment>
<dbReference type="PANTHER" id="PTHR47506:SF1">
    <property type="entry name" value="HTH-TYPE TRANSCRIPTIONAL REGULATOR YJDC"/>
    <property type="match status" value="1"/>
</dbReference>
<gene>
    <name evidence="5" type="ORF">LCGC14_0292070</name>
</gene>
<dbReference type="InterPro" id="IPR001647">
    <property type="entry name" value="HTH_TetR"/>
</dbReference>
<dbReference type="PANTHER" id="PTHR47506">
    <property type="entry name" value="TRANSCRIPTIONAL REGULATORY PROTEIN"/>
    <property type="match status" value="1"/>
</dbReference>
<protein>
    <recommendedName>
        <fullName evidence="4">HTH tetR-type domain-containing protein</fullName>
    </recommendedName>
</protein>
<dbReference type="GO" id="GO:0003677">
    <property type="term" value="F:DNA binding"/>
    <property type="evidence" value="ECO:0007669"/>
    <property type="project" value="UniProtKB-KW"/>
</dbReference>
<dbReference type="SUPFAM" id="SSF48498">
    <property type="entry name" value="Tetracyclin repressor-like, C-terminal domain"/>
    <property type="match status" value="1"/>
</dbReference>
<dbReference type="InterPro" id="IPR036271">
    <property type="entry name" value="Tet_transcr_reg_TetR-rel_C_sf"/>
</dbReference>
<organism evidence="5">
    <name type="scientific">marine sediment metagenome</name>
    <dbReference type="NCBI Taxonomy" id="412755"/>
    <lineage>
        <taxon>unclassified sequences</taxon>
        <taxon>metagenomes</taxon>
        <taxon>ecological metagenomes</taxon>
    </lineage>
</organism>
<feature type="domain" description="HTH tetR-type" evidence="4">
    <location>
        <begin position="16"/>
        <end position="76"/>
    </location>
</feature>
<dbReference type="PRINTS" id="PR00455">
    <property type="entry name" value="HTHTETR"/>
</dbReference>
<keyword evidence="2" id="KW-0238">DNA-binding</keyword>
<dbReference type="EMBL" id="LAZR01000175">
    <property type="protein sequence ID" value="KKN84124.1"/>
    <property type="molecule type" value="Genomic_DNA"/>
</dbReference>
<dbReference type="Pfam" id="PF00440">
    <property type="entry name" value="TetR_N"/>
    <property type="match status" value="1"/>
</dbReference>
<evidence type="ECO:0000256" key="2">
    <source>
        <dbReference type="ARBA" id="ARBA00023125"/>
    </source>
</evidence>
<evidence type="ECO:0000256" key="1">
    <source>
        <dbReference type="ARBA" id="ARBA00023015"/>
    </source>
</evidence>
<dbReference type="AlphaFoldDB" id="A0A0F9TXT0"/>
<evidence type="ECO:0000313" key="5">
    <source>
        <dbReference type="EMBL" id="KKN84124.1"/>
    </source>
</evidence>
<dbReference type="InterPro" id="IPR009057">
    <property type="entry name" value="Homeodomain-like_sf"/>
</dbReference>
<dbReference type="SUPFAM" id="SSF46689">
    <property type="entry name" value="Homeodomain-like"/>
    <property type="match status" value="1"/>
</dbReference>
<name>A0A0F9TXT0_9ZZZZ</name>
<evidence type="ECO:0000256" key="3">
    <source>
        <dbReference type="ARBA" id="ARBA00023163"/>
    </source>
</evidence>
<evidence type="ECO:0000259" key="4">
    <source>
        <dbReference type="PROSITE" id="PS50977"/>
    </source>
</evidence>
<dbReference type="PROSITE" id="PS50977">
    <property type="entry name" value="HTH_TETR_2"/>
    <property type="match status" value="1"/>
</dbReference>
<proteinExistence type="predicted"/>
<dbReference type="Gene3D" id="1.10.357.10">
    <property type="entry name" value="Tetracycline Repressor, domain 2"/>
    <property type="match status" value="1"/>
</dbReference>
<accession>A0A0F9TXT0</accession>